<dbReference type="SMART" id="SM01073">
    <property type="entry name" value="CDC48_N"/>
    <property type="match status" value="1"/>
</dbReference>
<dbReference type="SUPFAM" id="SSF50692">
    <property type="entry name" value="ADC-like"/>
    <property type="match status" value="1"/>
</dbReference>
<reference evidence="2" key="1">
    <citation type="submission" date="2013-08" db="EMBL/GenBank/DDBJ databases">
        <authorList>
            <person name="Mendez C."/>
            <person name="Richter M."/>
            <person name="Ferrer M."/>
            <person name="Sanchez J."/>
        </authorList>
    </citation>
    <scope>NUCLEOTIDE SEQUENCE</scope>
</reference>
<dbReference type="AlphaFoldDB" id="T1AZW2"/>
<gene>
    <name evidence="2" type="ORF">B2A_01281</name>
</gene>
<protein>
    <submittedName>
        <fullName evidence="2">Protein containing ATPase, AAA-type, VAT</fullName>
    </submittedName>
</protein>
<dbReference type="Pfam" id="PF02359">
    <property type="entry name" value="CDC48_N"/>
    <property type="match status" value="1"/>
</dbReference>
<evidence type="ECO:0000259" key="1">
    <source>
        <dbReference type="SMART" id="SM01073"/>
    </source>
</evidence>
<dbReference type="EMBL" id="AUZZ01000954">
    <property type="protein sequence ID" value="EQD66106.1"/>
    <property type="molecule type" value="Genomic_DNA"/>
</dbReference>
<dbReference type="InterPro" id="IPR003338">
    <property type="entry name" value="CDC4_N-term_subdom"/>
</dbReference>
<accession>T1AZW2</accession>
<dbReference type="Gene3D" id="2.40.40.20">
    <property type="match status" value="1"/>
</dbReference>
<sequence length="87" mass="9644">MSNGIELNVVGALVTDDGRGIARIDSKARKLMDVTPGDVIEIKGKRRSTAAIVWPAHSQDEGLDFIRIDGYIRQNSRGRHRRQGVCE</sequence>
<reference evidence="2" key="2">
    <citation type="journal article" date="2014" name="ISME J.">
        <title>Microbial stratification in low pH oxic and suboxic macroscopic growths along an acid mine drainage.</title>
        <authorList>
            <person name="Mendez-Garcia C."/>
            <person name="Mesa V."/>
            <person name="Sprenger R.R."/>
            <person name="Richter M."/>
            <person name="Diez M.S."/>
            <person name="Solano J."/>
            <person name="Bargiela R."/>
            <person name="Golyshina O.V."/>
            <person name="Manteca A."/>
            <person name="Ramos J.L."/>
            <person name="Gallego J.R."/>
            <person name="Llorente I."/>
            <person name="Martins Dos Santos V.A."/>
            <person name="Jensen O.N."/>
            <person name="Pelaez A.I."/>
            <person name="Sanchez J."/>
            <person name="Ferrer M."/>
        </authorList>
    </citation>
    <scope>NUCLEOTIDE SEQUENCE</scope>
</reference>
<name>T1AZW2_9ZZZZ</name>
<organism evidence="2">
    <name type="scientific">mine drainage metagenome</name>
    <dbReference type="NCBI Taxonomy" id="410659"/>
    <lineage>
        <taxon>unclassified sequences</taxon>
        <taxon>metagenomes</taxon>
        <taxon>ecological metagenomes</taxon>
    </lineage>
</organism>
<dbReference type="InterPro" id="IPR009010">
    <property type="entry name" value="Asp_de-COase-like_dom_sf"/>
</dbReference>
<feature type="non-terminal residue" evidence="2">
    <location>
        <position position="87"/>
    </location>
</feature>
<proteinExistence type="predicted"/>
<evidence type="ECO:0000313" key="2">
    <source>
        <dbReference type="EMBL" id="EQD66106.1"/>
    </source>
</evidence>
<comment type="caution">
    <text evidence="2">The sequence shown here is derived from an EMBL/GenBank/DDBJ whole genome shotgun (WGS) entry which is preliminary data.</text>
</comment>
<feature type="domain" description="CDC48 N-terminal subdomain" evidence="1">
    <location>
        <begin position="6"/>
        <end position="85"/>
    </location>
</feature>
<dbReference type="FunFam" id="2.40.40.20:FF:000007">
    <property type="entry name" value="AAA family ATPase"/>
    <property type="match status" value="1"/>
</dbReference>